<dbReference type="InterPro" id="IPR029057">
    <property type="entry name" value="PRTase-like"/>
</dbReference>
<accession>G8PC00</accession>
<protein>
    <submittedName>
        <fullName evidence="3">ComF operon protein C</fullName>
    </submittedName>
</protein>
<feature type="domain" description="Phosphoribosyltransferase" evidence="2">
    <location>
        <begin position="164"/>
        <end position="208"/>
    </location>
</feature>
<dbReference type="Gene3D" id="3.40.50.2020">
    <property type="match status" value="1"/>
</dbReference>
<dbReference type="PANTHER" id="PTHR47505">
    <property type="entry name" value="DNA UTILIZATION PROTEIN YHGH"/>
    <property type="match status" value="1"/>
</dbReference>
<organism evidence="3 4">
    <name type="scientific">Pediococcus claussenii (strain ATCC BAA-344 / DSM 14800 / JCM 18046 / KCTC 3811 / LMG 21948 / P06)</name>
    <dbReference type="NCBI Taxonomy" id="701521"/>
    <lineage>
        <taxon>Bacteria</taxon>
        <taxon>Bacillati</taxon>
        <taxon>Bacillota</taxon>
        <taxon>Bacilli</taxon>
        <taxon>Lactobacillales</taxon>
        <taxon>Lactobacillaceae</taxon>
        <taxon>Pediococcus</taxon>
    </lineage>
</organism>
<dbReference type="eggNOG" id="COG1040">
    <property type="taxonomic scope" value="Bacteria"/>
</dbReference>
<proteinExistence type="inferred from homology"/>
<dbReference type="EMBL" id="CP003137">
    <property type="protein sequence ID" value="AEV94819.1"/>
    <property type="molecule type" value="Genomic_DNA"/>
</dbReference>
<evidence type="ECO:0000256" key="1">
    <source>
        <dbReference type="ARBA" id="ARBA00008007"/>
    </source>
</evidence>
<dbReference type="KEGG" id="pce:PECL_518"/>
<reference evidence="3 4" key="1">
    <citation type="journal article" date="2012" name="J. Bacteriol.">
        <title>Complete Genome Sequence of the Beer Spoilage Organism Pediococcus claussenii ATCC BAA-344T.</title>
        <authorList>
            <person name="Pittet V."/>
            <person name="Abegunde T."/>
            <person name="Marfleet T."/>
            <person name="Haakensen M."/>
            <person name="Morrow K."/>
            <person name="Jayaprakash T."/>
            <person name="Schroeder K."/>
            <person name="Trost B."/>
            <person name="Byrns S."/>
            <person name="Bergsveinson J."/>
            <person name="Kusalik A."/>
            <person name="Ziola B."/>
        </authorList>
    </citation>
    <scope>NUCLEOTIDE SEQUENCE [LARGE SCALE GENOMIC DNA]</scope>
    <source>
        <strain evidence="3 4">ATCC BAA-344</strain>
    </source>
</reference>
<dbReference type="PANTHER" id="PTHR47505:SF1">
    <property type="entry name" value="DNA UTILIZATION PROTEIN YHGH"/>
    <property type="match status" value="1"/>
</dbReference>
<dbReference type="STRING" id="701521.PECL_518"/>
<dbReference type="AlphaFoldDB" id="G8PC00"/>
<comment type="similarity">
    <text evidence="1">Belongs to the ComF/GntX family.</text>
</comment>
<evidence type="ECO:0000259" key="2">
    <source>
        <dbReference type="Pfam" id="PF00156"/>
    </source>
</evidence>
<dbReference type="Proteomes" id="UP000005444">
    <property type="component" value="Chromosome"/>
</dbReference>
<dbReference type="InterPro" id="IPR051910">
    <property type="entry name" value="ComF/GntX_DNA_util-trans"/>
</dbReference>
<dbReference type="SUPFAM" id="SSF53271">
    <property type="entry name" value="PRTase-like"/>
    <property type="match status" value="1"/>
</dbReference>
<evidence type="ECO:0000313" key="4">
    <source>
        <dbReference type="Proteomes" id="UP000005444"/>
    </source>
</evidence>
<evidence type="ECO:0000313" key="3">
    <source>
        <dbReference type="EMBL" id="AEV94819.1"/>
    </source>
</evidence>
<dbReference type="InterPro" id="IPR000836">
    <property type="entry name" value="PRTase_dom"/>
</dbReference>
<name>G8PC00_PEDCP</name>
<dbReference type="HOGENOM" id="CLU_054549_4_0_9"/>
<sequence length="209" mass="24039">MDLEFILSWQGIQSELVCVDCKNLFARLEDGQICKGCGRSSQKIQCADCSRWDDDFRNIAMYEYNDAMKDYFNRYKFLGDYYLANVFNREFSSFISKNIKAGEKLVTIPVDDLTMKTRGFNQVDGIIGLDTLNVLNSIRQSGQLHQFQLSRQERLEQDNHFTIDDPKQILGQEVVILDDIYTTGKTVRDAARVLKNSGCKSVRSITLCR</sequence>
<keyword evidence="4" id="KW-1185">Reference proteome</keyword>
<dbReference type="PATRIC" id="fig|701521.8.peg.496"/>
<dbReference type="Pfam" id="PF00156">
    <property type="entry name" value="Pribosyltran"/>
    <property type="match status" value="1"/>
</dbReference>
<gene>
    <name evidence="3" type="ordered locus">PECL_518</name>
</gene>
<dbReference type="CDD" id="cd06223">
    <property type="entry name" value="PRTases_typeI"/>
    <property type="match status" value="1"/>
</dbReference>